<protein>
    <recommendedName>
        <fullName evidence="7">MCE family protein</fullName>
    </recommendedName>
</protein>
<feature type="domain" description="Mammalian cell entry C-terminal" evidence="4">
    <location>
        <begin position="139"/>
        <end position="310"/>
    </location>
</feature>
<reference evidence="5" key="1">
    <citation type="journal article" date="2014" name="Int. J. Syst. Evol. Microbiol.">
        <title>Complete genome sequence of Corynebacterium casei LMG S-19264T (=DSM 44701T), isolated from a smear-ripened cheese.</title>
        <authorList>
            <consortium name="US DOE Joint Genome Institute (JGI-PGF)"/>
            <person name="Walter F."/>
            <person name="Albersmeier A."/>
            <person name="Kalinowski J."/>
            <person name="Ruckert C."/>
        </authorList>
    </citation>
    <scope>NUCLEOTIDE SEQUENCE</scope>
    <source>
        <strain evidence="5">CGMCC 1.10749</strain>
    </source>
</reference>
<dbReference type="InterPro" id="IPR005693">
    <property type="entry name" value="Mce"/>
</dbReference>
<dbReference type="InterPro" id="IPR003399">
    <property type="entry name" value="Mce/MlaD"/>
</dbReference>
<organism evidence="5 6">
    <name type="scientific">Knoellia flava</name>
    <dbReference type="NCBI Taxonomy" id="913969"/>
    <lineage>
        <taxon>Bacteria</taxon>
        <taxon>Bacillati</taxon>
        <taxon>Actinomycetota</taxon>
        <taxon>Actinomycetes</taxon>
        <taxon>Micrococcales</taxon>
        <taxon>Intrasporangiaceae</taxon>
        <taxon>Knoellia</taxon>
    </lineage>
</organism>
<dbReference type="InterPro" id="IPR052336">
    <property type="entry name" value="MlaD_Phospholipid_Transporter"/>
</dbReference>
<dbReference type="PANTHER" id="PTHR33371:SF15">
    <property type="entry name" value="LIPOPROTEIN LPRN"/>
    <property type="match status" value="1"/>
</dbReference>
<dbReference type="EMBL" id="BMEA01000001">
    <property type="protein sequence ID" value="GGB73865.1"/>
    <property type="molecule type" value="Genomic_DNA"/>
</dbReference>
<dbReference type="Pfam" id="PF02470">
    <property type="entry name" value="MlaD"/>
    <property type="match status" value="1"/>
</dbReference>
<evidence type="ECO:0000313" key="6">
    <source>
        <dbReference type="Proteomes" id="UP000628079"/>
    </source>
</evidence>
<gene>
    <name evidence="5" type="ORF">GCM10011314_11670</name>
</gene>
<dbReference type="NCBIfam" id="TIGR00996">
    <property type="entry name" value="Mtu_fam_mce"/>
    <property type="match status" value="1"/>
</dbReference>
<evidence type="ECO:0000256" key="1">
    <source>
        <dbReference type="SAM" id="Coils"/>
    </source>
</evidence>
<name>A0A8H9FT38_9MICO</name>
<sequence>MTYAARSPRTSDPRRRRTGARLRAVAVAVSAAVVLSACQGAFDLPLPGGAKGDGPSMRVRVDFADVLDLVPKSAVKIDEVAVGQVEEIELNGWTARVTLTVPKSSKLPDNAIAELKQSSLLGEKYIALSPPAGGRATGTLSDGDLIPIERTNRNPEVEEVLSAMSLLLNGGGVGQLAVIERELNNALRGNTDEIKHLIGELNTFVGGLEDQKAEIVRAIDMVDRLAARLAAQKDLIAQTLEEIPKGLKILADQRVQLTQMLQALSRLGAVGTKVIQGSKADLLANLKALGPVLSQLNKAGDALPKSLELLLTYPFPDAALGAIKGDYTNLSVTADLDLSELKILDGGSGPTIPGVPLPSIPKPTIPVPVPTVPIPVPTPTAPKPPANPLCPPLCGSDAPGDRSWTSLYGGDAA</sequence>
<accession>A0A8H9FT38</accession>
<dbReference type="Proteomes" id="UP000628079">
    <property type="component" value="Unassembled WGS sequence"/>
</dbReference>
<feature type="domain" description="Mce/MlaD" evidence="3">
    <location>
        <begin position="58"/>
        <end position="131"/>
    </location>
</feature>
<evidence type="ECO:0000256" key="2">
    <source>
        <dbReference type="SAM" id="MobiDB-lite"/>
    </source>
</evidence>
<dbReference type="Pfam" id="PF11887">
    <property type="entry name" value="Mce4_CUP1"/>
    <property type="match status" value="1"/>
</dbReference>
<dbReference type="GO" id="GO:0005576">
    <property type="term" value="C:extracellular region"/>
    <property type="evidence" value="ECO:0007669"/>
    <property type="project" value="TreeGrafter"/>
</dbReference>
<evidence type="ECO:0000313" key="5">
    <source>
        <dbReference type="EMBL" id="GGB73865.1"/>
    </source>
</evidence>
<proteinExistence type="predicted"/>
<keyword evidence="1" id="KW-0175">Coiled coil</keyword>
<evidence type="ECO:0000259" key="3">
    <source>
        <dbReference type="Pfam" id="PF02470"/>
    </source>
</evidence>
<feature type="region of interest" description="Disordered" evidence="2">
    <location>
        <begin position="392"/>
        <end position="413"/>
    </location>
</feature>
<comment type="caution">
    <text evidence="5">The sequence shown here is derived from an EMBL/GenBank/DDBJ whole genome shotgun (WGS) entry which is preliminary data.</text>
</comment>
<dbReference type="AlphaFoldDB" id="A0A8H9FT38"/>
<evidence type="ECO:0008006" key="7">
    <source>
        <dbReference type="Google" id="ProtNLM"/>
    </source>
</evidence>
<reference evidence="5" key="2">
    <citation type="submission" date="2020-09" db="EMBL/GenBank/DDBJ databases">
        <authorList>
            <person name="Sun Q."/>
            <person name="Zhou Y."/>
        </authorList>
    </citation>
    <scope>NUCLEOTIDE SEQUENCE</scope>
    <source>
        <strain evidence="5">CGMCC 1.10749</strain>
    </source>
</reference>
<dbReference type="RefSeq" id="WP_084100163.1">
    <property type="nucleotide sequence ID" value="NZ_BMEA01000001.1"/>
</dbReference>
<evidence type="ECO:0000259" key="4">
    <source>
        <dbReference type="Pfam" id="PF11887"/>
    </source>
</evidence>
<dbReference type="InterPro" id="IPR024516">
    <property type="entry name" value="Mce_C"/>
</dbReference>
<feature type="coiled-coil region" evidence="1">
    <location>
        <begin position="208"/>
        <end position="242"/>
    </location>
</feature>
<dbReference type="PANTHER" id="PTHR33371">
    <property type="entry name" value="INTERMEMBRANE PHOSPHOLIPID TRANSPORT SYSTEM BINDING PROTEIN MLAD-RELATED"/>
    <property type="match status" value="1"/>
</dbReference>